<dbReference type="GO" id="GO:0031012">
    <property type="term" value="C:extracellular matrix"/>
    <property type="evidence" value="ECO:0007669"/>
    <property type="project" value="TreeGrafter"/>
</dbReference>
<dbReference type="InterPro" id="IPR012334">
    <property type="entry name" value="Pectin_lyas_fold"/>
</dbReference>
<protein>
    <submittedName>
        <fullName evidence="2">Collagen-like protein</fullName>
    </submittedName>
</protein>
<organism evidence="2 3">
    <name type="scientific">Peribacillus psychrosaccharolyticus</name>
    <name type="common">Bacillus psychrosaccharolyticus</name>
    <dbReference type="NCBI Taxonomy" id="1407"/>
    <lineage>
        <taxon>Bacteria</taxon>
        <taxon>Bacillati</taxon>
        <taxon>Bacillota</taxon>
        <taxon>Bacilli</taxon>
        <taxon>Bacillales</taxon>
        <taxon>Bacillaceae</taxon>
        <taxon>Peribacillus</taxon>
    </lineage>
</organism>
<proteinExistence type="predicted"/>
<sequence length="991" mass="105950">MVKISINVDDDNAEVLFDMKDVQAREAIEALEAAIKKLSTDSGIKGDKGDKGDPGPQGVKGDKGDSGAPGEKGATGSVGAIGAAGPKGEAGPAGAKGVTGIAGAIGAAGPKGDAGPQGIKGDKGDLGPVGTKGATGVTGATGAAGPKGDAGPQGINGDKGDPGPAGTKGVTGAVGPQGLKGDKGDPGSVGTTGATGGTGPKGDMGPQGLKGDKGDQGPAGPAGSSNGGTSGSDYFIELSKWGITQGSMGKPPYTTGQWAIAYNNLLGFNNALKYAKDNGRGKIVVPTGIYSFCYTNINGGAEAYAMQNTPIKLFDYQTLDLNGSQFEVMFDSINKNPYDKSPATTPAWKLAGKLIELTNCIHSHVINGKIIGDIPNRSFSDGGRGFNSEYGTEQTYGIYLDRGSKFCSFENLDVSMFMGDGITMGSYPLSTLSSNIIQSPKMLPGYVDDTGTTIARDGAYVSAKFKLIRGVHKEIQMRTGGGYTRIPNIKNTWFEYLFFDEAGKIVGRKKAIYLQNTMVPYNAFTMAVQLLNETPGLADLTINYSITMPQTQFVTIKNCEIHDNHRGGISGGADFTTIEKSKIYHNGMDSSIGVPVFPDTTRYQINFEDSYCNFLNIIDCHFFSGFHSVLAGVYNVRIENCLFQGLNGPIIYNNSSTVIKGNTFDDCNGFGLMPSMEYQRRTIHFTDNIVNTKVCGFNAVGHANTFVKVSNNTFNVDSITVVGNIEFKGNSVKALSGETWNEYIQSSINCKVCEGNIFENFGGNNYYRFFASKKKDSDSIMKNNIFRNIAFNSVNINNDTEFKECEFYNCTIRVPVSDKTLNSSLTFEKCLLQDTQIDVGGVYVNDKSIEGIVQKVIFEDSKVIFTKDYKKGVLVTIGDNISSNGIVAPRSYEVEFIDGEFTNQVVTSNTRIMAYAAGVTGDYPQLKKVKIEDTTLRIADISKFNFIADESNSNPNSSVIIKNAKFRGFDEIKPTKNVKTEVYVTPLTKLM</sequence>
<dbReference type="InterPro" id="IPR011050">
    <property type="entry name" value="Pectin_lyase_fold/virulence"/>
</dbReference>
<reference evidence="2 3" key="1">
    <citation type="submission" date="2021-01" db="EMBL/GenBank/DDBJ databases">
        <title>FDA dAtabase for Regulatory Grade micrObial Sequences (FDA-ARGOS): Supporting development and validation of Infectious Disease Dx tests.</title>
        <authorList>
            <person name="Nelson B."/>
            <person name="Plummer A."/>
            <person name="Tallon L."/>
            <person name="Sadzewicz L."/>
            <person name="Zhao X."/>
            <person name="Boylan J."/>
            <person name="Ott S."/>
            <person name="Bowen H."/>
            <person name="Vavikolanu K."/>
            <person name="Mehta A."/>
            <person name="Aluvathingal J."/>
            <person name="Nadendla S."/>
            <person name="Myers T."/>
            <person name="Yan Y."/>
            <person name="Sichtig H."/>
        </authorList>
    </citation>
    <scope>NUCLEOTIDE SEQUENCE [LARGE SCALE GENOMIC DNA]</scope>
    <source>
        <strain evidence="2 3">FDAARGOS_1161</strain>
    </source>
</reference>
<dbReference type="Gene3D" id="2.160.20.10">
    <property type="entry name" value="Single-stranded right-handed beta-helix, Pectin lyase-like"/>
    <property type="match status" value="1"/>
</dbReference>
<evidence type="ECO:0000313" key="3">
    <source>
        <dbReference type="Proteomes" id="UP000595254"/>
    </source>
</evidence>
<dbReference type="Proteomes" id="UP000595254">
    <property type="component" value="Chromosome"/>
</dbReference>
<feature type="compositionally biased region" description="Low complexity" evidence="1">
    <location>
        <begin position="128"/>
        <end position="147"/>
    </location>
</feature>
<evidence type="ECO:0000256" key="1">
    <source>
        <dbReference type="SAM" id="MobiDB-lite"/>
    </source>
</evidence>
<evidence type="ECO:0000313" key="2">
    <source>
        <dbReference type="EMBL" id="QQT00603.1"/>
    </source>
</evidence>
<dbReference type="RefSeq" id="WP_051387582.1">
    <property type="nucleotide sequence ID" value="NZ_CP068053.1"/>
</dbReference>
<dbReference type="KEGG" id="ppsr:I6J18_01280"/>
<keyword evidence="3" id="KW-1185">Reference proteome</keyword>
<feature type="compositionally biased region" description="Basic and acidic residues" evidence="1">
    <location>
        <begin position="39"/>
        <end position="53"/>
    </location>
</feature>
<accession>A0A974NMT2</accession>
<feature type="region of interest" description="Disordered" evidence="1">
    <location>
        <begin position="109"/>
        <end position="230"/>
    </location>
</feature>
<dbReference type="SUPFAM" id="SSF51126">
    <property type="entry name" value="Pectin lyase-like"/>
    <property type="match status" value="1"/>
</dbReference>
<feature type="compositionally biased region" description="Low complexity" evidence="1">
    <location>
        <begin position="80"/>
        <end position="93"/>
    </location>
</feature>
<dbReference type="Pfam" id="PF01391">
    <property type="entry name" value="Collagen"/>
    <property type="match status" value="1"/>
</dbReference>
<dbReference type="EMBL" id="CP068053">
    <property type="protein sequence ID" value="QQT00603.1"/>
    <property type="molecule type" value="Genomic_DNA"/>
</dbReference>
<gene>
    <name evidence="2" type="ORF">I6J18_01280</name>
</gene>
<dbReference type="PANTHER" id="PTHR24023">
    <property type="entry name" value="COLLAGEN ALPHA"/>
    <property type="match status" value="1"/>
</dbReference>
<name>A0A974NMT2_PERPY</name>
<dbReference type="InterPro" id="IPR050149">
    <property type="entry name" value="Collagen_superfamily"/>
</dbReference>
<feature type="region of interest" description="Disordered" evidence="1">
    <location>
        <begin position="39"/>
        <end position="93"/>
    </location>
</feature>
<feature type="compositionally biased region" description="Gly residues" evidence="1">
    <location>
        <begin position="193"/>
        <end position="202"/>
    </location>
</feature>
<dbReference type="GO" id="GO:0005615">
    <property type="term" value="C:extracellular space"/>
    <property type="evidence" value="ECO:0007669"/>
    <property type="project" value="TreeGrafter"/>
</dbReference>
<keyword evidence="2" id="KW-0176">Collagen</keyword>
<dbReference type="PANTHER" id="PTHR24023:SF1082">
    <property type="entry name" value="COLLAGEN TRIPLE HELIX REPEAT"/>
    <property type="match status" value="1"/>
</dbReference>
<dbReference type="InterPro" id="IPR008160">
    <property type="entry name" value="Collagen"/>
</dbReference>
<dbReference type="AlphaFoldDB" id="A0A974NMT2"/>